<dbReference type="InterPro" id="IPR001810">
    <property type="entry name" value="F-box_dom"/>
</dbReference>
<dbReference type="InterPro" id="IPR036047">
    <property type="entry name" value="F-box-like_dom_sf"/>
</dbReference>
<dbReference type="AlphaFoldDB" id="A0A8S3ZM35"/>
<evidence type="ECO:0000313" key="3">
    <source>
        <dbReference type="Proteomes" id="UP000678393"/>
    </source>
</evidence>
<organism evidence="2 3">
    <name type="scientific">Candidula unifasciata</name>
    <dbReference type="NCBI Taxonomy" id="100452"/>
    <lineage>
        <taxon>Eukaryota</taxon>
        <taxon>Metazoa</taxon>
        <taxon>Spiralia</taxon>
        <taxon>Lophotrochozoa</taxon>
        <taxon>Mollusca</taxon>
        <taxon>Gastropoda</taxon>
        <taxon>Heterobranchia</taxon>
        <taxon>Euthyneura</taxon>
        <taxon>Panpulmonata</taxon>
        <taxon>Eupulmonata</taxon>
        <taxon>Stylommatophora</taxon>
        <taxon>Helicina</taxon>
        <taxon>Helicoidea</taxon>
        <taxon>Geomitridae</taxon>
        <taxon>Candidula</taxon>
    </lineage>
</organism>
<dbReference type="PROSITE" id="PS50181">
    <property type="entry name" value="FBOX"/>
    <property type="match status" value="1"/>
</dbReference>
<feature type="domain" description="F-box" evidence="1">
    <location>
        <begin position="1"/>
        <end position="46"/>
    </location>
</feature>
<dbReference type="OrthoDB" id="6047959at2759"/>
<keyword evidence="3" id="KW-1185">Reference proteome</keyword>
<proteinExistence type="predicted"/>
<dbReference type="SUPFAM" id="SSF81383">
    <property type="entry name" value="F-box domain"/>
    <property type="match status" value="1"/>
</dbReference>
<gene>
    <name evidence="2" type="ORF">CUNI_LOCUS14373</name>
</gene>
<dbReference type="EMBL" id="CAJHNH020003224">
    <property type="protein sequence ID" value="CAG5128815.1"/>
    <property type="molecule type" value="Genomic_DNA"/>
</dbReference>
<dbReference type="CDD" id="cd09917">
    <property type="entry name" value="F-box_SF"/>
    <property type="match status" value="1"/>
</dbReference>
<comment type="caution">
    <text evidence="2">The sequence shown here is derived from an EMBL/GenBank/DDBJ whole genome shotgun (WGS) entry which is preliminary data.</text>
</comment>
<reference evidence="2" key="1">
    <citation type="submission" date="2021-04" db="EMBL/GenBank/DDBJ databases">
        <authorList>
            <consortium name="Molecular Ecology Group"/>
        </authorList>
    </citation>
    <scope>NUCLEOTIDE SEQUENCE</scope>
</reference>
<name>A0A8S3ZM35_9EUPU</name>
<evidence type="ECO:0000313" key="2">
    <source>
        <dbReference type="EMBL" id="CAG5128815.1"/>
    </source>
</evidence>
<sequence>MEILKLPPEILENIFLHLDTQALGACALADPRLADIVYSSHFLDEYCRASLSCTWVTAADVCNMCIAVPYEFWFWVYTTMKLEDTGQAYVIFHNKYLTKIGTFRHMFIMWLVCGLRPSFLYSHTLMYQRYPLPETVSEVFELIEQPVPDIIDTLLKIFIGLPEIMKLTCSSLILFKMQGGGSTSLYMDIVCNDGIEPKLPVGFSCMFSIEIILTAMFGKHPSLLILIGKDRWVLWLGCLIISFDHNEVSIADNLFCRYFSNEEKISEIRYQAQHAILDLSGYVYSLRDAAPCPIISGDHSDMAALTISLAQEHHRGLQQKFDLVLDKYCSQLVSTVTEKDYMSGHNKEIIIECFNFKISQNLQINDYVFRLLKCDMNKIKHNSFENWSYMMYKCILERIACLFRTEIHFCVENSFCHSFLCGCLGPTYTPRDSEYVEDKIEKCLSEKMKDGLYSPHMWPSHVLSAACQIVPILTEILEADIQMITSRSTKFVIPRSVQQQTNQKLRNAGMILTNRPPSKPRCPPLLKQVRFWSMESLI</sequence>
<accession>A0A8S3ZM35</accession>
<evidence type="ECO:0000259" key="1">
    <source>
        <dbReference type="PROSITE" id="PS50181"/>
    </source>
</evidence>
<protein>
    <recommendedName>
        <fullName evidence="1">F-box domain-containing protein</fullName>
    </recommendedName>
</protein>
<dbReference type="Proteomes" id="UP000678393">
    <property type="component" value="Unassembled WGS sequence"/>
</dbReference>